<keyword evidence="10" id="KW-1185">Reference proteome</keyword>
<sequence>MASAGIADASFQNAEKSASSCTSSAAVQANERSNKPRSCTICRSRKVRCDKQSPCSNCRRANIACTLPSRDRPPRWARRLAQSAPADVMDRIQSLEALVKDLRGQLEEANARVNGCPGASSSVHSSEHSTGEQMGSPSARSDHAPSPVGRLVLRDSNQSRYIGNSFWSRITDELNDLRAVTEGTTGCGERESSDEEGPGLSGWPSSTRETEERSPQDRNAFVLRHNLMPCTTNLGCFRPLPSQIPFLINVFSENINFIMQAVHEPSVAKMIRDLRGDLTTLTPATEALMFSIYYGAVASMEEEDVLTNFQLPKAELSRQYRLGLETALAKADFLSAPNLLLVQALVNFLALVRRHDSPQFVWMMVGLAIRMAISLGLHRDGTHFPGLCPFEIEMRRRVWWGLCMLDVRASEDQGTEFTIALDSFDTQIPANINNQDIQPDSTEMPPTHDGLTDMSLARVFFKMTEWSKRMVANGPRSPSLEEKERMLQKMYREMDEGILRHSAENSISYWTVITVGRLMIAKMTLFIYLPSLFSSSRDDLSVQVRTKLLIAAVEVAEYNHALNAERACRQWRWIFQTYTHWHAIVYILIEISRRPWCPLVERAWTALHSIWLIPSQSNMRKNMRVWFPLRKLMQHAHLHRAAEIERLKSDPLAVESLQREYADTPIPSSDPVFSSTSPPADTPLQCWKQMLHPSSVGAGLISESAADTEAPAIFTEEPFKTSQVDTTMAGDTRHWQENRPRAPDSAAFSTMNCAQLFDPGNFPFESIIPDHSSVLEHLDMGVFGGDCDLETGIDWYSWVQSAQGMEWDSYSKATDQEPRSV</sequence>
<keyword evidence="4" id="KW-0238">DNA-binding</keyword>
<dbReference type="GO" id="GO:0008270">
    <property type="term" value="F:zinc ion binding"/>
    <property type="evidence" value="ECO:0007669"/>
    <property type="project" value="InterPro"/>
</dbReference>
<evidence type="ECO:0000256" key="2">
    <source>
        <dbReference type="ARBA" id="ARBA00022723"/>
    </source>
</evidence>
<keyword evidence="6" id="KW-0539">Nucleus</keyword>
<keyword evidence="5" id="KW-0804">Transcription</keyword>
<evidence type="ECO:0000313" key="9">
    <source>
        <dbReference type="EMBL" id="EPS26814.1"/>
    </source>
</evidence>
<protein>
    <recommendedName>
        <fullName evidence="8">Zn(2)-C6 fungal-type domain-containing protein</fullName>
    </recommendedName>
</protein>
<evidence type="ECO:0000259" key="8">
    <source>
        <dbReference type="PROSITE" id="PS50048"/>
    </source>
</evidence>
<evidence type="ECO:0000313" key="10">
    <source>
        <dbReference type="Proteomes" id="UP000019376"/>
    </source>
</evidence>
<evidence type="ECO:0000256" key="7">
    <source>
        <dbReference type="SAM" id="MobiDB-lite"/>
    </source>
</evidence>
<dbReference type="Gene3D" id="4.10.240.10">
    <property type="entry name" value="Zn(2)-C6 fungal-type DNA-binding domain"/>
    <property type="match status" value="1"/>
</dbReference>
<dbReference type="AlphaFoldDB" id="S7Z9C6"/>
<dbReference type="GO" id="GO:0000981">
    <property type="term" value="F:DNA-binding transcription factor activity, RNA polymerase II-specific"/>
    <property type="evidence" value="ECO:0007669"/>
    <property type="project" value="InterPro"/>
</dbReference>
<gene>
    <name evidence="9" type="ORF">PDE_01753</name>
</gene>
<dbReference type="Proteomes" id="UP000019376">
    <property type="component" value="Unassembled WGS sequence"/>
</dbReference>
<comment type="subcellular location">
    <subcellularLocation>
        <location evidence="1">Nucleus</location>
    </subcellularLocation>
</comment>
<evidence type="ECO:0000256" key="1">
    <source>
        <dbReference type="ARBA" id="ARBA00004123"/>
    </source>
</evidence>
<evidence type="ECO:0000256" key="5">
    <source>
        <dbReference type="ARBA" id="ARBA00023163"/>
    </source>
</evidence>
<accession>S7Z9C6</accession>
<dbReference type="HOGENOM" id="CLU_004083_2_0_1"/>
<keyword evidence="3" id="KW-0805">Transcription regulation</keyword>
<dbReference type="Pfam" id="PF04082">
    <property type="entry name" value="Fungal_trans"/>
    <property type="match status" value="1"/>
</dbReference>
<name>S7Z9C6_PENO1</name>
<proteinExistence type="predicted"/>
<reference evidence="9 10" key="1">
    <citation type="journal article" date="2013" name="PLoS ONE">
        <title>Genomic and secretomic analyses reveal unique features of the lignocellulolytic enzyme system of Penicillium decumbens.</title>
        <authorList>
            <person name="Liu G."/>
            <person name="Zhang L."/>
            <person name="Wei X."/>
            <person name="Zou G."/>
            <person name="Qin Y."/>
            <person name="Ma L."/>
            <person name="Li J."/>
            <person name="Zheng H."/>
            <person name="Wang S."/>
            <person name="Wang C."/>
            <person name="Xun L."/>
            <person name="Zhao G.-P."/>
            <person name="Zhou Z."/>
            <person name="Qu Y."/>
        </authorList>
    </citation>
    <scope>NUCLEOTIDE SEQUENCE [LARGE SCALE GENOMIC DNA]</scope>
    <source>
        <strain evidence="10">114-2 / CGMCC 5302</strain>
    </source>
</reference>
<evidence type="ECO:0000256" key="3">
    <source>
        <dbReference type="ARBA" id="ARBA00023015"/>
    </source>
</evidence>
<dbReference type="PANTHER" id="PTHR31001:SF50">
    <property type="entry name" value="ZN(II)2CYS6 TRANSCRIPTION FACTOR (EUROFUNG)"/>
    <property type="match status" value="1"/>
</dbReference>
<feature type="compositionally biased region" description="Polar residues" evidence="7">
    <location>
        <begin position="10"/>
        <end position="31"/>
    </location>
</feature>
<dbReference type="GO" id="GO:0006351">
    <property type="term" value="P:DNA-templated transcription"/>
    <property type="evidence" value="ECO:0007669"/>
    <property type="project" value="InterPro"/>
</dbReference>
<dbReference type="Pfam" id="PF00172">
    <property type="entry name" value="Zn_clus"/>
    <property type="match status" value="1"/>
</dbReference>
<dbReference type="eggNOG" id="ENOG502SIT3">
    <property type="taxonomic scope" value="Eukaryota"/>
</dbReference>
<dbReference type="InterPro" id="IPR007219">
    <property type="entry name" value="XnlR_reg_dom"/>
</dbReference>
<dbReference type="PANTHER" id="PTHR31001">
    <property type="entry name" value="UNCHARACTERIZED TRANSCRIPTIONAL REGULATORY PROTEIN"/>
    <property type="match status" value="1"/>
</dbReference>
<dbReference type="PROSITE" id="PS00463">
    <property type="entry name" value="ZN2_CY6_FUNGAL_1"/>
    <property type="match status" value="1"/>
</dbReference>
<dbReference type="GO" id="GO:0003677">
    <property type="term" value="F:DNA binding"/>
    <property type="evidence" value="ECO:0007669"/>
    <property type="project" value="UniProtKB-KW"/>
</dbReference>
<dbReference type="PhylomeDB" id="S7Z9C6"/>
<dbReference type="STRING" id="933388.S7Z9C6"/>
<dbReference type="GO" id="GO:0005634">
    <property type="term" value="C:nucleus"/>
    <property type="evidence" value="ECO:0007669"/>
    <property type="project" value="UniProtKB-SubCell"/>
</dbReference>
<dbReference type="OrthoDB" id="3989227at2759"/>
<dbReference type="InterPro" id="IPR050613">
    <property type="entry name" value="Sec_Metabolite_Reg"/>
</dbReference>
<dbReference type="CDD" id="cd00067">
    <property type="entry name" value="GAL4"/>
    <property type="match status" value="1"/>
</dbReference>
<dbReference type="SUPFAM" id="SSF57701">
    <property type="entry name" value="Zn2/Cys6 DNA-binding domain"/>
    <property type="match status" value="1"/>
</dbReference>
<keyword evidence="2" id="KW-0479">Metal-binding</keyword>
<dbReference type="EMBL" id="KB644409">
    <property type="protein sequence ID" value="EPS26814.1"/>
    <property type="molecule type" value="Genomic_DNA"/>
</dbReference>
<evidence type="ECO:0000256" key="4">
    <source>
        <dbReference type="ARBA" id="ARBA00023125"/>
    </source>
</evidence>
<feature type="domain" description="Zn(2)-C6 fungal-type" evidence="8">
    <location>
        <begin position="38"/>
        <end position="67"/>
    </location>
</feature>
<feature type="region of interest" description="Disordered" evidence="7">
    <location>
        <begin position="1"/>
        <end position="35"/>
    </location>
</feature>
<dbReference type="SMART" id="SM00066">
    <property type="entry name" value="GAL4"/>
    <property type="match status" value="1"/>
</dbReference>
<dbReference type="PROSITE" id="PS50048">
    <property type="entry name" value="ZN2_CY6_FUNGAL_2"/>
    <property type="match status" value="1"/>
</dbReference>
<feature type="region of interest" description="Disordered" evidence="7">
    <location>
        <begin position="112"/>
        <end position="150"/>
    </location>
</feature>
<dbReference type="SMART" id="SM00906">
    <property type="entry name" value="Fungal_trans"/>
    <property type="match status" value="1"/>
</dbReference>
<evidence type="ECO:0000256" key="6">
    <source>
        <dbReference type="ARBA" id="ARBA00023242"/>
    </source>
</evidence>
<dbReference type="CDD" id="cd12148">
    <property type="entry name" value="fungal_TF_MHR"/>
    <property type="match status" value="1"/>
</dbReference>
<feature type="region of interest" description="Disordered" evidence="7">
    <location>
        <begin position="183"/>
        <end position="216"/>
    </location>
</feature>
<dbReference type="InterPro" id="IPR001138">
    <property type="entry name" value="Zn2Cys6_DnaBD"/>
</dbReference>
<organism evidence="9 10">
    <name type="scientific">Penicillium oxalicum (strain 114-2 / CGMCC 5302)</name>
    <name type="common">Penicillium decumbens</name>
    <dbReference type="NCBI Taxonomy" id="933388"/>
    <lineage>
        <taxon>Eukaryota</taxon>
        <taxon>Fungi</taxon>
        <taxon>Dikarya</taxon>
        <taxon>Ascomycota</taxon>
        <taxon>Pezizomycotina</taxon>
        <taxon>Eurotiomycetes</taxon>
        <taxon>Eurotiomycetidae</taxon>
        <taxon>Eurotiales</taxon>
        <taxon>Aspergillaceae</taxon>
        <taxon>Penicillium</taxon>
    </lineage>
</organism>
<dbReference type="InterPro" id="IPR036864">
    <property type="entry name" value="Zn2-C6_fun-type_DNA-bd_sf"/>
</dbReference>